<evidence type="ECO:0000313" key="8">
    <source>
        <dbReference type="Proteomes" id="UP000582213"/>
    </source>
</evidence>
<dbReference type="GO" id="GO:0009011">
    <property type="term" value="F:alpha-1,4-glucan glucosyltransferase (ADP-glucose donor) activity"/>
    <property type="evidence" value="ECO:0007669"/>
    <property type="project" value="UniProtKB-EC"/>
</dbReference>
<dbReference type="Proteomes" id="UP000582213">
    <property type="component" value="Unassembled WGS sequence"/>
</dbReference>
<dbReference type="EMBL" id="CP045484">
    <property type="protein sequence ID" value="QGR16455.1"/>
    <property type="molecule type" value="Genomic_DNA"/>
</dbReference>
<name>A0A650CFL7_SULOH</name>
<gene>
    <name evidence="6" type="ORF">D1869_03995</name>
    <name evidence="5" type="ORF">HNQ62_002144</name>
</gene>
<protein>
    <submittedName>
        <fullName evidence="6">Glycosyltransferase</fullName>
    </submittedName>
    <submittedName>
        <fullName evidence="5">Starch synthase</fullName>
        <ecNumber evidence="5">2.4.1.21</ecNumber>
    </submittedName>
</protein>
<dbReference type="Pfam" id="PF00534">
    <property type="entry name" value="Glycos_transf_1"/>
    <property type="match status" value="1"/>
</dbReference>
<dbReference type="KEGG" id="soh:D1869_03995"/>
<sequence>MKRIEAIWFPEEIKSIWMITVELSNVASVGGLGNAVYNMAKGLAEQGINVTVIMPSHGRHLNDQYRSALKLRELSLTAYGDRIGMDGKRYPYALGFEEGRLDGFNVILVKGLDYNTGVLIDSWNVYDNIMEKSALLARGVEAYSVFSIPGNIPSVIHAHDWHAVLAGVMAKQTFETRKIVVPLVFTIHLLNKVGAPWHYASEDWAGLSNCPHYIWQVVSHKLYTTRQVWDELSQGLIEKFGAWEADVVTTVSKSYLTYDVYNFIGNWIENKSCVTYNGTDWSINEVKNYARKIFSTEDRVEVRRRLYNMLENLRLIPEDYTTGNILWNNRFRIGIKDDWTYTRLDDGPLVLFAGRLVYQKGVDLLIRAFREVVNKIPNARLVILGLPSGDYGLLYDLINKASEIGGNVRIIASYSMPRDIYKLFYYAASVFVVPSRWEPFGIVALEAMAVGTPVVAYAVGGLRESIIDLRSDINNGTGFIIEPENIWELYRGILTSLALSMSSETKNKNYLYMDDLILKTDDIDLWNKARQNGIRRVEENFRWSATAKYLINCYSKAQTMAKYRASASF</sequence>
<dbReference type="InterPro" id="IPR013534">
    <property type="entry name" value="Starch_synth_cat_dom"/>
</dbReference>
<dbReference type="AlphaFoldDB" id="A0A650CFL7"/>
<evidence type="ECO:0000313" key="6">
    <source>
        <dbReference type="EMBL" id="QGR16455.1"/>
    </source>
</evidence>
<feature type="domain" description="Glycosyl transferase family 1" evidence="3">
    <location>
        <begin position="345"/>
        <end position="498"/>
    </location>
</feature>
<dbReference type="OrthoDB" id="132546at2157"/>
<dbReference type="RefSeq" id="WP_156014012.1">
    <property type="nucleotide sequence ID" value="NZ_CP045484.1"/>
</dbReference>
<dbReference type="EC" id="2.4.1.21" evidence="5"/>
<dbReference type="Proteomes" id="UP000427373">
    <property type="component" value="Chromosome"/>
</dbReference>
<dbReference type="GeneID" id="42800380"/>
<dbReference type="EMBL" id="JACHFY010000014">
    <property type="protein sequence ID" value="MBB5254370.1"/>
    <property type="molecule type" value="Genomic_DNA"/>
</dbReference>
<dbReference type="Pfam" id="PF08323">
    <property type="entry name" value="Glyco_transf_5"/>
    <property type="match status" value="1"/>
</dbReference>
<evidence type="ECO:0000259" key="3">
    <source>
        <dbReference type="Pfam" id="PF00534"/>
    </source>
</evidence>
<keyword evidence="2 6" id="KW-0808">Transferase</keyword>
<accession>A0A650CFL7</accession>
<organism evidence="6 7">
    <name type="scientific">Sulfurisphaera ohwakuensis</name>
    <dbReference type="NCBI Taxonomy" id="69656"/>
    <lineage>
        <taxon>Archaea</taxon>
        <taxon>Thermoproteota</taxon>
        <taxon>Thermoprotei</taxon>
        <taxon>Sulfolobales</taxon>
        <taxon>Sulfolobaceae</taxon>
        <taxon>Sulfurisphaera</taxon>
    </lineage>
</organism>
<dbReference type="SUPFAM" id="SSF53756">
    <property type="entry name" value="UDP-Glycosyltransferase/glycogen phosphorylase"/>
    <property type="match status" value="1"/>
</dbReference>
<evidence type="ECO:0000256" key="2">
    <source>
        <dbReference type="ARBA" id="ARBA00022679"/>
    </source>
</evidence>
<proteinExistence type="predicted"/>
<dbReference type="Gene3D" id="3.40.50.2000">
    <property type="entry name" value="Glycogen Phosphorylase B"/>
    <property type="match status" value="2"/>
</dbReference>
<keyword evidence="1 5" id="KW-0328">Glycosyltransferase</keyword>
<evidence type="ECO:0000313" key="5">
    <source>
        <dbReference type="EMBL" id="MBB5254370.1"/>
    </source>
</evidence>
<evidence type="ECO:0000256" key="1">
    <source>
        <dbReference type="ARBA" id="ARBA00022676"/>
    </source>
</evidence>
<dbReference type="PANTHER" id="PTHR45825:SF11">
    <property type="entry name" value="ALPHA AMYLASE DOMAIN-CONTAINING PROTEIN"/>
    <property type="match status" value="1"/>
</dbReference>
<dbReference type="PANTHER" id="PTHR45825">
    <property type="entry name" value="GRANULE-BOUND STARCH SYNTHASE 1, CHLOROPLASTIC/AMYLOPLASTIC"/>
    <property type="match status" value="1"/>
</dbReference>
<reference evidence="5 8" key="2">
    <citation type="submission" date="2020-08" db="EMBL/GenBank/DDBJ databases">
        <title>Genomic Encyclopedia of Type Strains, Phase IV (KMG-IV): sequencing the most valuable type-strain genomes for metagenomic binning, comparative biology and taxonomic classification.</title>
        <authorList>
            <person name="Goeker M."/>
        </authorList>
    </citation>
    <scope>NUCLEOTIDE SEQUENCE [LARGE SCALE GENOMIC DNA]</scope>
    <source>
        <strain evidence="5 8">DSM 12421</strain>
    </source>
</reference>
<reference evidence="6 7" key="1">
    <citation type="submission" date="2019-10" db="EMBL/GenBank/DDBJ databases">
        <title>Genome Sequences from Six Type Strain Members of the Archaeal Family Sulfolobaceae: Acidianus ambivalens, Acidianus infernus, Metallosphaera prunae, Stygiolobus azoricus, Sulfolobus metallicus, and Sulfurisphaera ohwakuensis.</title>
        <authorList>
            <person name="Counts J.A."/>
            <person name="Kelly R.M."/>
        </authorList>
    </citation>
    <scope>NUCLEOTIDE SEQUENCE [LARGE SCALE GENOMIC DNA]</scope>
    <source>
        <strain evidence="6 7">TA-1</strain>
    </source>
</reference>
<evidence type="ECO:0000313" key="7">
    <source>
        <dbReference type="Proteomes" id="UP000427373"/>
    </source>
</evidence>
<dbReference type="InterPro" id="IPR001296">
    <property type="entry name" value="Glyco_trans_1"/>
</dbReference>
<keyword evidence="7" id="KW-1185">Reference proteome</keyword>
<feature type="domain" description="Starch synthase catalytic" evidence="4">
    <location>
        <begin position="16"/>
        <end position="256"/>
    </location>
</feature>
<evidence type="ECO:0000259" key="4">
    <source>
        <dbReference type="Pfam" id="PF08323"/>
    </source>
</evidence>